<dbReference type="InterPro" id="IPR014720">
    <property type="entry name" value="dsRBD_dom"/>
</dbReference>
<evidence type="ECO:0000313" key="3">
    <source>
        <dbReference type="EMBL" id="CDR88885.1"/>
    </source>
</evidence>
<accession>A0A127Z570</accession>
<dbReference type="OrthoDB" id="2555303at2759"/>
<name>A0A127Z570_9BASI</name>
<keyword evidence="1" id="KW-0694">RNA-binding</keyword>
<sequence>MMTDGTAHEKITAKLAAAGSKTVADYLRAAFPHKDISDALAVVSIPASAGVPDEAAPEKEMALLDIVELAGRGTAHVLFYIKVKGKGKGRPVMYDYMKSSVAQVYEYATQMSLPDPLFDHIASGAAHLRSFEVTVQFDGLSATDRAGSIKEAKEGACDTLVQEMLARNRDVYKLKA</sequence>
<dbReference type="Gene3D" id="3.30.160.20">
    <property type="match status" value="1"/>
</dbReference>
<dbReference type="GO" id="GO:0003723">
    <property type="term" value="F:RNA binding"/>
    <property type="evidence" value="ECO:0007669"/>
    <property type="project" value="UniProtKB-UniRule"/>
</dbReference>
<protein>
    <recommendedName>
        <fullName evidence="2">DRBM domain-containing protein</fullName>
    </recommendedName>
</protein>
<dbReference type="SMART" id="SM00358">
    <property type="entry name" value="DSRM"/>
    <property type="match status" value="1"/>
</dbReference>
<feature type="domain" description="DRBM" evidence="2">
    <location>
        <begin position="99"/>
        <end position="166"/>
    </location>
</feature>
<evidence type="ECO:0000259" key="2">
    <source>
        <dbReference type="PROSITE" id="PS50137"/>
    </source>
</evidence>
<gene>
    <name evidence="3" type="ORF">SPSC_05717</name>
</gene>
<dbReference type="AlphaFoldDB" id="A0A127Z570"/>
<dbReference type="SUPFAM" id="SSF54768">
    <property type="entry name" value="dsRNA-binding domain-like"/>
    <property type="match status" value="1"/>
</dbReference>
<dbReference type="PROSITE" id="PS50137">
    <property type="entry name" value="DS_RBD"/>
    <property type="match status" value="1"/>
</dbReference>
<dbReference type="EMBL" id="LK056689">
    <property type="protein sequence ID" value="CDR88885.1"/>
    <property type="molecule type" value="Genomic_DNA"/>
</dbReference>
<proteinExistence type="predicted"/>
<evidence type="ECO:0000256" key="1">
    <source>
        <dbReference type="PROSITE-ProRule" id="PRU00266"/>
    </source>
</evidence>
<organism evidence="3">
    <name type="scientific">Sporisorium scitamineum</name>
    <dbReference type="NCBI Taxonomy" id="49012"/>
    <lineage>
        <taxon>Eukaryota</taxon>
        <taxon>Fungi</taxon>
        <taxon>Dikarya</taxon>
        <taxon>Basidiomycota</taxon>
        <taxon>Ustilaginomycotina</taxon>
        <taxon>Ustilaginomycetes</taxon>
        <taxon>Ustilaginales</taxon>
        <taxon>Ustilaginaceae</taxon>
        <taxon>Sporisorium</taxon>
    </lineage>
</organism>
<reference evidence="3" key="1">
    <citation type="submission" date="2014-06" db="EMBL/GenBank/DDBJ databases">
        <authorList>
            <person name="Ju J."/>
            <person name="Zhang J."/>
        </authorList>
    </citation>
    <scope>NUCLEOTIDE SEQUENCE</scope>
    <source>
        <strain evidence="3">SscI8</strain>
    </source>
</reference>